<feature type="compositionally biased region" description="Basic and acidic residues" evidence="1">
    <location>
        <begin position="153"/>
        <end position="173"/>
    </location>
</feature>
<dbReference type="Proteomes" id="UP000306102">
    <property type="component" value="Unassembled WGS sequence"/>
</dbReference>
<keyword evidence="3" id="KW-1185">Reference proteome</keyword>
<reference evidence="2 3" key="1">
    <citation type="journal article" date="2018" name="Proc. Natl. Acad. Sci. U.S.A.">
        <title>Draft genome sequence of Camellia sinensis var. sinensis provides insights into the evolution of the tea genome and tea quality.</title>
        <authorList>
            <person name="Wei C."/>
            <person name="Yang H."/>
            <person name="Wang S."/>
            <person name="Zhao J."/>
            <person name="Liu C."/>
            <person name="Gao L."/>
            <person name="Xia E."/>
            <person name="Lu Y."/>
            <person name="Tai Y."/>
            <person name="She G."/>
            <person name="Sun J."/>
            <person name="Cao H."/>
            <person name="Tong W."/>
            <person name="Gao Q."/>
            <person name="Li Y."/>
            <person name="Deng W."/>
            <person name="Jiang X."/>
            <person name="Wang W."/>
            <person name="Chen Q."/>
            <person name="Zhang S."/>
            <person name="Li H."/>
            <person name="Wu J."/>
            <person name="Wang P."/>
            <person name="Li P."/>
            <person name="Shi C."/>
            <person name="Zheng F."/>
            <person name="Jian J."/>
            <person name="Huang B."/>
            <person name="Shan D."/>
            <person name="Shi M."/>
            <person name="Fang C."/>
            <person name="Yue Y."/>
            <person name="Li F."/>
            <person name="Li D."/>
            <person name="Wei S."/>
            <person name="Han B."/>
            <person name="Jiang C."/>
            <person name="Yin Y."/>
            <person name="Xia T."/>
            <person name="Zhang Z."/>
            <person name="Bennetzen J.L."/>
            <person name="Zhao S."/>
            <person name="Wan X."/>
        </authorList>
    </citation>
    <scope>NUCLEOTIDE SEQUENCE [LARGE SCALE GENOMIC DNA]</scope>
    <source>
        <strain evidence="3">cv. Shuchazao</strain>
        <tissue evidence="2">Leaf</tissue>
    </source>
</reference>
<feature type="compositionally biased region" description="Basic and acidic residues" evidence="1">
    <location>
        <begin position="25"/>
        <end position="63"/>
    </location>
</feature>
<gene>
    <name evidence="2" type="ORF">TEA_015476</name>
</gene>
<dbReference type="EMBL" id="SDRB02010808">
    <property type="protein sequence ID" value="THG04135.1"/>
    <property type="molecule type" value="Genomic_DNA"/>
</dbReference>
<organism evidence="2 3">
    <name type="scientific">Camellia sinensis var. sinensis</name>
    <name type="common">China tea</name>
    <dbReference type="NCBI Taxonomy" id="542762"/>
    <lineage>
        <taxon>Eukaryota</taxon>
        <taxon>Viridiplantae</taxon>
        <taxon>Streptophyta</taxon>
        <taxon>Embryophyta</taxon>
        <taxon>Tracheophyta</taxon>
        <taxon>Spermatophyta</taxon>
        <taxon>Magnoliopsida</taxon>
        <taxon>eudicotyledons</taxon>
        <taxon>Gunneridae</taxon>
        <taxon>Pentapetalae</taxon>
        <taxon>asterids</taxon>
        <taxon>Ericales</taxon>
        <taxon>Theaceae</taxon>
        <taxon>Camellia</taxon>
    </lineage>
</organism>
<feature type="region of interest" description="Disordered" evidence="1">
    <location>
        <begin position="25"/>
        <end position="75"/>
    </location>
</feature>
<protein>
    <submittedName>
        <fullName evidence="2">Uncharacterized protein</fullName>
    </submittedName>
</protein>
<evidence type="ECO:0000256" key="1">
    <source>
        <dbReference type="SAM" id="MobiDB-lite"/>
    </source>
</evidence>
<comment type="caution">
    <text evidence="2">The sequence shown here is derived from an EMBL/GenBank/DDBJ whole genome shotgun (WGS) entry which is preliminary data.</text>
</comment>
<name>A0A4S4DML0_CAMSN</name>
<accession>A0A4S4DML0</accession>
<evidence type="ECO:0000313" key="2">
    <source>
        <dbReference type="EMBL" id="THG04135.1"/>
    </source>
</evidence>
<evidence type="ECO:0000313" key="3">
    <source>
        <dbReference type="Proteomes" id="UP000306102"/>
    </source>
</evidence>
<feature type="region of interest" description="Disordered" evidence="1">
    <location>
        <begin position="147"/>
        <end position="187"/>
    </location>
</feature>
<proteinExistence type="predicted"/>
<dbReference type="AlphaFoldDB" id="A0A4S4DML0"/>
<feature type="compositionally biased region" description="Acidic residues" evidence="1">
    <location>
        <begin position="175"/>
        <end position="187"/>
    </location>
</feature>
<sequence>MVFVVKPASHSHMVACTLKKMRIEENGDGTSRDKSRMVDGETEDSCTKPEISSKKSGIDHCSNEESNPAKTDAMTAATDNQEIESPLSSLALGFPRLWFFRYRRLSLERIRRKSYMVESFLVLEPELRLARRFLCEDRVDRCVPGGGAECDPPEDRTAEIGQREDGEDAKIEAFGDGDEFEGDGEER</sequence>